<feature type="repeat" description="Lumazine-binding" evidence="11">
    <location>
        <begin position="1"/>
        <end position="94"/>
    </location>
</feature>
<feature type="domain" description="Lumazine-binding" evidence="12">
    <location>
        <begin position="95"/>
        <end position="191"/>
    </location>
</feature>
<dbReference type="Gene3D" id="2.40.30.20">
    <property type="match status" value="2"/>
</dbReference>
<evidence type="ECO:0000256" key="1">
    <source>
        <dbReference type="ARBA" id="ARBA00000968"/>
    </source>
</evidence>
<dbReference type="RefSeq" id="WP_012991678.1">
    <property type="nucleotide sequence ID" value="NC_013894.1"/>
</dbReference>
<dbReference type="PANTHER" id="PTHR21098">
    <property type="entry name" value="RIBOFLAVIN SYNTHASE ALPHA CHAIN"/>
    <property type="match status" value="1"/>
</dbReference>
<dbReference type="eggNOG" id="COG0307">
    <property type="taxonomic scope" value="Bacteria"/>
</dbReference>
<evidence type="ECO:0000256" key="2">
    <source>
        <dbReference type="ARBA" id="ARBA00002803"/>
    </source>
</evidence>
<dbReference type="PANTHER" id="PTHR21098:SF12">
    <property type="entry name" value="RIBOFLAVIN SYNTHASE"/>
    <property type="match status" value="1"/>
</dbReference>
<dbReference type="STRING" id="638303.Thal_0638"/>
<comment type="subunit">
    <text evidence="4">Homotrimer.</text>
</comment>
<evidence type="ECO:0000256" key="11">
    <source>
        <dbReference type="PROSITE-ProRule" id="PRU00524"/>
    </source>
</evidence>
<dbReference type="EMBL" id="CP001931">
    <property type="protein sequence ID" value="ADC89271.1"/>
    <property type="molecule type" value="Genomic_DNA"/>
</dbReference>
<keyword evidence="14" id="KW-1185">Reference proteome</keyword>
<dbReference type="InterPro" id="IPR017938">
    <property type="entry name" value="Riboflavin_synthase-like_b-brl"/>
</dbReference>
<gene>
    <name evidence="13" type="ordered locus">Thal_0638</name>
</gene>
<dbReference type="InterPro" id="IPR026017">
    <property type="entry name" value="Lumazine-bd_dom"/>
</dbReference>
<evidence type="ECO:0000256" key="10">
    <source>
        <dbReference type="NCBIfam" id="TIGR00187"/>
    </source>
</evidence>
<feature type="repeat" description="Lumazine-binding" evidence="11">
    <location>
        <begin position="95"/>
        <end position="191"/>
    </location>
</feature>
<dbReference type="NCBIfam" id="NF006767">
    <property type="entry name" value="PRK09289.1"/>
    <property type="match status" value="1"/>
</dbReference>
<comment type="catalytic activity">
    <reaction evidence="1">
        <text>2 6,7-dimethyl-8-(1-D-ribityl)lumazine + H(+) = 5-amino-6-(D-ribitylamino)uracil + riboflavin</text>
        <dbReference type="Rhea" id="RHEA:20772"/>
        <dbReference type="ChEBI" id="CHEBI:15378"/>
        <dbReference type="ChEBI" id="CHEBI:15934"/>
        <dbReference type="ChEBI" id="CHEBI:57986"/>
        <dbReference type="ChEBI" id="CHEBI:58201"/>
        <dbReference type="EC" id="2.5.1.9"/>
    </reaction>
</comment>
<dbReference type="NCBIfam" id="NF009566">
    <property type="entry name" value="PRK13020.1"/>
    <property type="match status" value="1"/>
</dbReference>
<evidence type="ECO:0000313" key="14">
    <source>
        <dbReference type="Proteomes" id="UP000002043"/>
    </source>
</evidence>
<dbReference type="KEGG" id="tal:Thal_0638"/>
<proteinExistence type="predicted"/>
<dbReference type="AlphaFoldDB" id="D3SQ34"/>
<dbReference type="NCBIfam" id="TIGR00187">
    <property type="entry name" value="ribE"/>
    <property type="match status" value="1"/>
</dbReference>
<protein>
    <recommendedName>
        <fullName evidence="6 10">Riboflavin synthase</fullName>
        <ecNumber evidence="5 10">2.5.1.9</ecNumber>
    </recommendedName>
</protein>
<evidence type="ECO:0000259" key="12">
    <source>
        <dbReference type="PROSITE" id="PS51177"/>
    </source>
</evidence>
<dbReference type="PIRSF" id="PIRSF000498">
    <property type="entry name" value="Riboflavin_syn_A"/>
    <property type="match status" value="1"/>
</dbReference>
<keyword evidence="7" id="KW-0686">Riboflavin biosynthesis</keyword>
<evidence type="ECO:0000256" key="5">
    <source>
        <dbReference type="ARBA" id="ARBA00012827"/>
    </source>
</evidence>
<keyword evidence="8 13" id="KW-0808">Transferase</keyword>
<dbReference type="CDD" id="cd00402">
    <property type="entry name" value="Riboflavin_synthase_like"/>
    <property type="match status" value="1"/>
</dbReference>
<comment type="pathway">
    <text evidence="3">Cofactor biosynthesis; riboflavin biosynthesis; riboflavin from 2-hydroxy-3-oxobutyl phosphate and 5-amino-6-(D-ribitylamino)uracil: step 2/2.</text>
</comment>
<dbReference type="SUPFAM" id="SSF63380">
    <property type="entry name" value="Riboflavin synthase domain-like"/>
    <property type="match status" value="2"/>
</dbReference>
<dbReference type="HOGENOM" id="CLU_034388_1_2_0"/>
<evidence type="ECO:0000256" key="3">
    <source>
        <dbReference type="ARBA" id="ARBA00004887"/>
    </source>
</evidence>
<dbReference type="InterPro" id="IPR023366">
    <property type="entry name" value="ATP_synth_asu-like_sf"/>
</dbReference>
<keyword evidence="9" id="KW-0677">Repeat</keyword>
<organism evidence="13 14">
    <name type="scientific">Thermocrinis albus (strain DSM 14484 / JCM 11386 / HI 11/12)</name>
    <dbReference type="NCBI Taxonomy" id="638303"/>
    <lineage>
        <taxon>Bacteria</taxon>
        <taxon>Pseudomonadati</taxon>
        <taxon>Aquificota</taxon>
        <taxon>Aquificia</taxon>
        <taxon>Aquificales</taxon>
        <taxon>Aquificaceae</taxon>
        <taxon>Thermocrinis</taxon>
    </lineage>
</organism>
<reference evidence="14" key="1">
    <citation type="journal article" date="2010" name="Stand. Genomic Sci.">
        <title>Complete genome sequence of Thermocrinis albus type strain (HI 11/12T).</title>
        <authorList>
            <person name="Wirth R."/>
            <person name="Sikorski J."/>
            <person name="Brambilla E."/>
            <person name="Misra M."/>
            <person name="Lapidus A."/>
            <person name="Copeland A."/>
            <person name="Nolan M."/>
            <person name="Lucas S."/>
            <person name="Chen F."/>
            <person name="Tice H."/>
            <person name="Cheng J.F."/>
            <person name="Han C."/>
            <person name="Detter J.C."/>
            <person name="Tapia R."/>
            <person name="Bruce D."/>
            <person name="Goodwin L."/>
            <person name="Pitluck S."/>
            <person name="Pati A."/>
            <person name="Anderson I."/>
            <person name="Ivanova N."/>
            <person name="Mavromatis K."/>
            <person name="Mikhailova N."/>
            <person name="Chen A."/>
            <person name="Palaniappan K."/>
            <person name="Bilek Y."/>
            <person name="Hader T."/>
            <person name="Land M."/>
            <person name="Hauser L."/>
            <person name="Chang Y.J."/>
            <person name="Jeffries C.D."/>
            <person name="Tindall B.J."/>
            <person name="Rohde M."/>
            <person name="Goker M."/>
            <person name="Bristow J."/>
            <person name="Eisen J.A."/>
            <person name="Markowitz V."/>
            <person name="Hugenholtz P."/>
            <person name="Kyrpides N.C."/>
            <person name="Klenk H.P."/>
        </authorList>
    </citation>
    <scope>NUCLEOTIDE SEQUENCE [LARGE SCALE GENOMIC DNA]</scope>
    <source>
        <strain evidence="14">DSM 14484 / JCM 11386 / HI 11/12</strain>
    </source>
</reference>
<accession>D3SQ34</accession>
<comment type="function">
    <text evidence="2">Catalyzes the dismutation of two molecules of 6,7-dimethyl-8-ribityllumazine, resulting in the formation of riboflavin and 5-amino-6-(D-ribitylamino)uracil.</text>
</comment>
<feature type="domain" description="Lumazine-binding" evidence="12">
    <location>
        <begin position="1"/>
        <end position="94"/>
    </location>
</feature>
<dbReference type="InterPro" id="IPR001783">
    <property type="entry name" value="Lumazine-bd"/>
</dbReference>
<dbReference type="Proteomes" id="UP000002043">
    <property type="component" value="Chromosome"/>
</dbReference>
<dbReference type="FunFam" id="2.40.30.20:FF:000004">
    <property type="entry name" value="Riboflavin synthase, alpha subunit"/>
    <property type="match status" value="1"/>
</dbReference>
<evidence type="ECO:0000256" key="7">
    <source>
        <dbReference type="ARBA" id="ARBA00022619"/>
    </source>
</evidence>
<name>D3SQ34_THEAH</name>
<dbReference type="Pfam" id="PF00677">
    <property type="entry name" value="Lum_binding"/>
    <property type="match status" value="2"/>
</dbReference>
<evidence type="ECO:0000256" key="8">
    <source>
        <dbReference type="ARBA" id="ARBA00022679"/>
    </source>
</evidence>
<evidence type="ECO:0000313" key="13">
    <source>
        <dbReference type="EMBL" id="ADC89271.1"/>
    </source>
</evidence>
<dbReference type="GO" id="GO:0009231">
    <property type="term" value="P:riboflavin biosynthetic process"/>
    <property type="evidence" value="ECO:0007669"/>
    <property type="project" value="UniProtKB-KW"/>
</dbReference>
<evidence type="ECO:0000256" key="9">
    <source>
        <dbReference type="ARBA" id="ARBA00022737"/>
    </source>
</evidence>
<dbReference type="PROSITE" id="PS51177">
    <property type="entry name" value="LUMAZINE_BIND"/>
    <property type="match status" value="2"/>
</dbReference>
<sequence>MFTGIVEQVGYVEFISFKPEGRRIGVSCHFQDVKVGDSVAVNGVCLTVVSVKENLLEFDVSYETLRRSNLGSLTRGMSVNLERALQVGGRLGGHILYGHVDFCGKLRHLRKVGDFWHMEVEIPTEWSLYFVEKGSVGIDGISLTVNEVREDTITITVVPHTYNNTNLKSKKVGDLLNVEVDVIGKYIINYIRKHRGGRLEKLIEGFLGELL</sequence>
<dbReference type="GO" id="GO:0004746">
    <property type="term" value="F:riboflavin synthase activity"/>
    <property type="evidence" value="ECO:0007669"/>
    <property type="project" value="UniProtKB-UniRule"/>
</dbReference>
<dbReference type="EC" id="2.5.1.9" evidence="5 10"/>
<dbReference type="OrthoDB" id="9788537at2"/>
<dbReference type="FunFam" id="2.40.30.20:FF:000003">
    <property type="entry name" value="Riboflavin synthase, alpha subunit"/>
    <property type="match status" value="1"/>
</dbReference>
<evidence type="ECO:0000256" key="6">
    <source>
        <dbReference type="ARBA" id="ARBA00013950"/>
    </source>
</evidence>
<evidence type="ECO:0000256" key="4">
    <source>
        <dbReference type="ARBA" id="ARBA00011233"/>
    </source>
</evidence>